<sequence>MNMLGRRMKHQNICSESWPPAPGVKYTTRERQASTYLLDICPGL</sequence>
<keyword evidence="2" id="KW-1185">Reference proteome</keyword>
<dbReference type="AlphaFoldDB" id="A0A328THJ9"/>
<name>A0A328THJ9_9GAMM</name>
<dbReference type="EMBL" id="LJAM02000718">
    <property type="protein sequence ID" value="RAP69530.1"/>
    <property type="molecule type" value="Genomic_DNA"/>
</dbReference>
<evidence type="ECO:0000313" key="2">
    <source>
        <dbReference type="Proteomes" id="UP000244334"/>
    </source>
</evidence>
<gene>
    <name evidence="1" type="ORF">ACZ87_03682</name>
</gene>
<protein>
    <submittedName>
        <fullName evidence="1">Uncharacterized protein</fullName>
    </submittedName>
</protein>
<evidence type="ECO:0000313" key="1">
    <source>
        <dbReference type="EMBL" id="RAP69530.1"/>
    </source>
</evidence>
<comment type="caution">
    <text evidence="1">The sequence shown here is derived from an EMBL/GenBank/DDBJ whole genome shotgun (WGS) entry which is preliminary data.</text>
</comment>
<accession>A0A328THJ9</accession>
<dbReference type="Proteomes" id="UP000244334">
    <property type="component" value="Unassembled WGS sequence"/>
</dbReference>
<reference evidence="1" key="1">
    <citation type="submission" date="2018-04" db="EMBL/GenBank/DDBJ databases">
        <title>Genomes of the Obligate Erwinia dacicola and Facultative Enterobacter sp. OLF Endosymbionts of the Olive Fruit fly, Bactrocera oleae.</title>
        <authorList>
            <person name="Estes A.M."/>
            <person name="Hearn D.J."/>
            <person name="Agarwal S."/>
            <person name="Pierson E.A."/>
            <person name="Dunning-Hotopp J.C."/>
        </authorList>
    </citation>
    <scope>NUCLEOTIDE SEQUENCE [LARGE SCALE GENOMIC DNA]</scope>
    <source>
        <strain evidence="1">Oroville</strain>
    </source>
</reference>
<organism evidence="1 2">
    <name type="scientific">Candidatus Erwinia dacicola</name>
    <dbReference type="NCBI Taxonomy" id="252393"/>
    <lineage>
        <taxon>Bacteria</taxon>
        <taxon>Pseudomonadati</taxon>
        <taxon>Pseudomonadota</taxon>
        <taxon>Gammaproteobacteria</taxon>
        <taxon>Enterobacterales</taxon>
        <taxon>Erwiniaceae</taxon>
        <taxon>Erwinia</taxon>
    </lineage>
</organism>
<feature type="non-terminal residue" evidence="1">
    <location>
        <position position="44"/>
    </location>
</feature>
<proteinExistence type="predicted"/>